<gene>
    <name evidence="1" type="ORF">F2Q68_00044452</name>
</gene>
<dbReference type="EMBL" id="QGKW02000276">
    <property type="protein sequence ID" value="KAF2609192.1"/>
    <property type="molecule type" value="Genomic_DNA"/>
</dbReference>
<comment type="caution">
    <text evidence="1">The sequence shown here is derived from an EMBL/GenBank/DDBJ whole genome shotgun (WGS) entry which is preliminary data.</text>
</comment>
<dbReference type="AlphaFoldDB" id="A0A8S9LRL7"/>
<name>A0A8S9LRL7_BRACR</name>
<evidence type="ECO:0000313" key="1">
    <source>
        <dbReference type="EMBL" id="KAF2609192.1"/>
    </source>
</evidence>
<evidence type="ECO:0000313" key="2">
    <source>
        <dbReference type="Proteomes" id="UP000712281"/>
    </source>
</evidence>
<sequence>MGSATAARIPPPVERHHDESEWFHMKRRLGVVPSEATTRSGREATGVGLMDTASAVPPIRHATTTSGAYAPLYHHFPFPFHHWSSSDL</sequence>
<organism evidence="1 2">
    <name type="scientific">Brassica cretica</name>
    <name type="common">Mustard</name>
    <dbReference type="NCBI Taxonomy" id="69181"/>
    <lineage>
        <taxon>Eukaryota</taxon>
        <taxon>Viridiplantae</taxon>
        <taxon>Streptophyta</taxon>
        <taxon>Embryophyta</taxon>
        <taxon>Tracheophyta</taxon>
        <taxon>Spermatophyta</taxon>
        <taxon>Magnoliopsida</taxon>
        <taxon>eudicotyledons</taxon>
        <taxon>Gunneridae</taxon>
        <taxon>Pentapetalae</taxon>
        <taxon>rosids</taxon>
        <taxon>malvids</taxon>
        <taxon>Brassicales</taxon>
        <taxon>Brassicaceae</taxon>
        <taxon>Brassiceae</taxon>
        <taxon>Brassica</taxon>
    </lineage>
</organism>
<proteinExistence type="predicted"/>
<accession>A0A8S9LRL7</accession>
<reference evidence="1" key="1">
    <citation type="submission" date="2019-12" db="EMBL/GenBank/DDBJ databases">
        <title>Genome sequencing and annotation of Brassica cretica.</title>
        <authorList>
            <person name="Studholme D.J."/>
            <person name="Sarris P.F."/>
        </authorList>
    </citation>
    <scope>NUCLEOTIDE SEQUENCE</scope>
    <source>
        <strain evidence="1">PFS-001/15</strain>
        <tissue evidence="1">Leaf</tissue>
    </source>
</reference>
<dbReference type="Proteomes" id="UP000712281">
    <property type="component" value="Unassembled WGS sequence"/>
</dbReference>
<protein>
    <submittedName>
        <fullName evidence="1">Uncharacterized protein</fullName>
    </submittedName>
</protein>